<protein>
    <submittedName>
        <fullName evidence="4">Uncharacterized protein</fullName>
    </submittedName>
</protein>
<dbReference type="EMBL" id="HBIB01015572">
    <property type="protein sequence ID" value="CAE0247908.1"/>
    <property type="molecule type" value="Transcribed_RNA"/>
</dbReference>
<sequence length="1183" mass="135187">MDSKQDEPKIQPSLHLKLPDLFWSRVPSLDTRAHFVLDSAREGANFKKTVSLTVHNESFSTEELLINGKELPFVREGDVIELVPLDGKADGSRVALVKQSSLSSLKGVQCISISKQLADLFAVKPREEATVQLIRPDQVRTSIVTLSFRDQFLSRSDLFRLQGLLVGQCLYQGQSLFIDGMRLRVKEICDEREGYVERRKCGVVFPSSRLAFRSNSARVFWLLEVSLELSFFNSSGMIMIEQTIDNFVRSVLERWQILKVTHSLVGLFFARVYFVPTNYLSNKEESSRWNVFEGVQLFLEAMKVKKEDSKKFAKFKKDYYDNCIDSETLQDWTQLVPRLKAHFVRFIGAMYLDAKMEAEKWSSVHYGEKVVPVISVSENSNILEAINLALNVCERHYIDRDLSRMGQDIVVLSPGRGVYMVPNYLLDLSHVRVGDFGVGCDLICFNTPPLHSAPLFIRQEGGEEGSVYRPAWMHISYFGEKLPFEALAGENGTTRRWSAEGRPLPFNFFCSHNDTGGKLSKLMCPDELESMVPGGDCSQYDKSIFSSADDCTGVQKSSSVPAKICFSRTSGTKSESLLQVTSLLKKSLDVEHVTEQFTMGRPTLQMSRPGAESTFVDSGVRKNERFKSHARPNADVRTPIHKEQQFTRDGIVSKYFKESPQEDKAVHGCTEVHRRWAHLFPFRMMVFREANDEPNWTSLCEPAILPLTQDFWPSNQMADSVRNQYSLIPDANDYGSYLQQRFLASKESTKLLDVSRGLLFDMICQRLSHDFQFIYVPEESMDVSLVEAVLKCGNHSHAPQSGKEDSSSLISDHPLRSVSEACVRMVLGNEFHELKMVGRDITVDRHVYTKSGDRGGDPAQAQSKDVGKARPAGRKLEYEYSLWHPTSQSFSKMRKEFFHSKEELNWNSVDQALLDVVDHGDVQHRRIRLVLRPHVQGCKFGETVTNFFDASFGEKDTIRADFVDESNPEFCESNLKSRIVIVDWSKAAFGVEWFVIRYYNKVFARSVFAFELQWLSSSGSVMDEVVKLFQRKAKHFGLGLDKVPVELSGNALRAHSIVNKTDVWRVRQFMMNRIMEPPFDFSIEMHWDLKDPLKSKKVYLHPTVIYTVTLRANINNFLILFQSQARLFEDLSFLVWKDRRLTLPSGGLPHTCIDFRYFNEIAFITAFIIEDIIPDIINTIFIK</sequence>
<organism evidence="4">
    <name type="scientific">Palpitomonas bilix</name>
    <dbReference type="NCBI Taxonomy" id="652834"/>
    <lineage>
        <taxon>Eukaryota</taxon>
        <taxon>Eukaryota incertae sedis</taxon>
    </lineage>
</organism>
<dbReference type="Pfam" id="PF12257">
    <property type="entry name" value="IML1"/>
    <property type="match status" value="1"/>
</dbReference>
<reference evidence="4" key="1">
    <citation type="submission" date="2021-01" db="EMBL/GenBank/DDBJ databases">
        <authorList>
            <person name="Corre E."/>
            <person name="Pelletier E."/>
            <person name="Niang G."/>
            <person name="Scheremetjew M."/>
            <person name="Finn R."/>
            <person name="Kale V."/>
            <person name="Holt S."/>
            <person name="Cochrane G."/>
            <person name="Meng A."/>
            <person name="Brown T."/>
            <person name="Cohen L."/>
        </authorList>
    </citation>
    <scope>NUCLEOTIDE SEQUENCE</scope>
    <source>
        <strain evidence="4">NIES-2562</strain>
    </source>
</reference>
<evidence type="ECO:0000259" key="2">
    <source>
        <dbReference type="Pfam" id="PF12257"/>
    </source>
</evidence>
<dbReference type="PANTHER" id="PTHR13179">
    <property type="entry name" value="DEP DOMAIN CONTAINING PROTEIN 5"/>
    <property type="match status" value="1"/>
</dbReference>
<dbReference type="InterPro" id="IPR027244">
    <property type="entry name" value="IML1"/>
</dbReference>
<feature type="domain" description="IML1 N-terminal double psi beta-barrel" evidence="3">
    <location>
        <begin position="48"/>
        <end position="132"/>
    </location>
</feature>
<feature type="domain" description="Vacuolar membrane-associated protein Iml1 N-terminal" evidence="2">
    <location>
        <begin position="144"/>
        <end position="456"/>
    </location>
</feature>
<evidence type="ECO:0000259" key="3">
    <source>
        <dbReference type="Pfam" id="PF23013"/>
    </source>
</evidence>
<accession>A0A7S3G2Q4</accession>
<dbReference type="GO" id="GO:1904262">
    <property type="term" value="P:negative regulation of TORC1 signaling"/>
    <property type="evidence" value="ECO:0007669"/>
    <property type="project" value="TreeGrafter"/>
</dbReference>
<feature type="region of interest" description="Disordered" evidence="1">
    <location>
        <begin position="849"/>
        <end position="870"/>
    </location>
</feature>
<dbReference type="GO" id="GO:0010508">
    <property type="term" value="P:positive regulation of autophagy"/>
    <property type="evidence" value="ECO:0007669"/>
    <property type="project" value="TreeGrafter"/>
</dbReference>
<dbReference type="InterPro" id="IPR055213">
    <property type="entry name" value="IML1_double_psi_beta_barrel"/>
</dbReference>
<proteinExistence type="predicted"/>
<dbReference type="AlphaFoldDB" id="A0A7S3G2Q4"/>
<dbReference type="InterPro" id="IPR048255">
    <property type="entry name" value="IML1_N"/>
</dbReference>
<dbReference type="GO" id="GO:1990130">
    <property type="term" value="C:GATOR1 complex"/>
    <property type="evidence" value="ECO:0007669"/>
    <property type="project" value="TreeGrafter"/>
</dbReference>
<dbReference type="Pfam" id="PF23013">
    <property type="entry name" value="IML1_N"/>
    <property type="match status" value="1"/>
</dbReference>
<name>A0A7S3G2Q4_9EUKA</name>
<evidence type="ECO:0000313" key="4">
    <source>
        <dbReference type="EMBL" id="CAE0247908.1"/>
    </source>
</evidence>
<dbReference type="GO" id="GO:0005096">
    <property type="term" value="F:GTPase activator activity"/>
    <property type="evidence" value="ECO:0007669"/>
    <property type="project" value="InterPro"/>
</dbReference>
<evidence type="ECO:0000256" key="1">
    <source>
        <dbReference type="SAM" id="MobiDB-lite"/>
    </source>
</evidence>
<gene>
    <name evidence="4" type="ORF">PBIL07802_LOCUS10101</name>
</gene>
<dbReference type="PANTHER" id="PTHR13179:SF8">
    <property type="entry name" value="GATOR COMPLEX PROTEIN DEPDC5"/>
    <property type="match status" value="1"/>
</dbReference>